<keyword evidence="2" id="KW-1185">Reference proteome</keyword>
<dbReference type="InterPro" id="IPR032675">
    <property type="entry name" value="LRR_dom_sf"/>
</dbReference>
<dbReference type="OrthoDB" id="2982757at2759"/>
<name>A0A9P5NAC0_GYMJU</name>
<proteinExistence type="predicted"/>
<evidence type="ECO:0000313" key="1">
    <source>
        <dbReference type="EMBL" id="KAF8878129.1"/>
    </source>
</evidence>
<dbReference type="Gene3D" id="3.80.10.10">
    <property type="entry name" value="Ribonuclease Inhibitor"/>
    <property type="match status" value="1"/>
</dbReference>
<gene>
    <name evidence="1" type="ORF">CPB84DRAFT_351780</name>
</gene>
<dbReference type="Proteomes" id="UP000724874">
    <property type="component" value="Unassembled WGS sequence"/>
</dbReference>
<dbReference type="AlphaFoldDB" id="A0A9P5NAC0"/>
<sequence length="327" mass="36007">MPALALLKEATPKIRSLVINVPFHEAWQKLVTSIGEGQAAPLLERLVITIQGDVNEVQNNGPYTTLSTAFTPSPNLAHLQLPAWPIPATPPPQLSTVTSLTFDTPFSGLDIPALFPCVQAATHLQHFKFKAVDMGAESDPNYSNIFPVPKLRSVDVTTPGFGLDMLGNFNAPHLADVRLDGFRDVVPDAVWEEQDWGWDIVHAATAILTKLSTRSPEIRRLDLYYVHFADPKEDFNSILSGQALPALEELILERSDLPDVALTENASKPSNLKKLVLRNCKYITINGLLPFIQGRASEEFVLKVKDCQGIGPEDIEFLSKLVRVKSA</sequence>
<comment type="caution">
    <text evidence="1">The sequence shown here is derived from an EMBL/GenBank/DDBJ whole genome shotgun (WGS) entry which is preliminary data.</text>
</comment>
<protein>
    <submittedName>
        <fullName evidence="1">Uncharacterized protein</fullName>
    </submittedName>
</protein>
<dbReference type="SUPFAM" id="SSF52047">
    <property type="entry name" value="RNI-like"/>
    <property type="match status" value="1"/>
</dbReference>
<dbReference type="EMBL" id="JADNYJ010000162">
    <property type="protein sequence ID" value="KAF8878129.1"/>
    <property type="molecule type" value="Genomic_DNA"/>
</dbReference>
<reference evidence="1" key="1">
    <citation type="submission" date="2020-11" db="EMBL/GenBank/DDBJ databases">
        <authorList>
            <consortium name="DOE Joint Genome Institute"/>
            <person name="Ahrendt S."/>
            <person name="Riley R."/>
            <person name="Andreopoulos W."/>
            <person name="LaButti K."/>
            <person name="Pangilinan J."/>
            <person name="Ruiz-duenas F.J."/>
            <person name="Barrasa J.M."/>
            <person name="Sanchez-Garcia M."/>
            <person name="Camarero S."/>
            <person name="Miyauchi S."/>
            <person name="Serrano A."/>
            <person name="Linde D."/>
            <person name="Babiker R."/>
            <person name="Drula E."/>
            <person name="Ayuso-Fernandez I."/>
            <person name="Pacheco R."/>
            <person name="Padilla G."/>
            <person name="Ferreira P."/>
            <person name="Barriuso J."/>
            <person name="Kellner H."/>
            <person name="Castanera R."/>
            <person name="Alfaro M."/>
            <person name="Ramirez L."/>
            <person name="Pisabarro A.G."/>
            <person name="Kuo A."/>
            <person name="Tritt A."/>
            <person name="Lipzen A."/>
            <person name="He G."/>
            <person name="Yan M."/>
            <person name="Ng V."/>
            <person name="Cullen D."/>
            <person name="Martin F."/>
            <person name="Rosso M.-N."/>
            <person name="Henrissat B."/>
            <person name="Hibbett D."/>
            <person name="Martinez A.T."/>
            <person name="Grigoriev I.V."/>
        </authorList>
    </citation>
    <scope>NUCLEOTIDE SEQUENCE</scope>
    <source>
        <strain evidence="1">AH 44721</strain>
    </source>
</reference>
<organism evidence="1 2">
    <name type="scientific">Gymnopilus junonius</name>
    <name type="common">Spectacular rustgill mushroom</name>
    <name type="synonym">Gymnopilus spectabilis subsp. junonius</name>
    <dbReference type="NCBI Taxonomy" id="109634"/>
    <lineage>
        <taxon>Eukaryota</taxon>
        <taxon>Fungi</taxon>
        <taxon>Dikarya</taxon>
        <taxon>Basidiomycota</taxon>
        <taxon>Agaricomycotina</taxon>
        <taxon>Agaricomycetes</taxon>
        <taxon>Agaricomycetidae</taxon>
        <taxon>Agaricales</taxon>
        <taxon>Agaricineae</taxon>
        <taxon>Hymenogastraceae</taxon>
        <taxon>Gymnopilus</taxon>
    </lineage>
</organism>
<accession>A0A9P5NAC0</accession>
<evidence type="ECO:0000313" key="2">
    <source>
        <dbReference type="Proteomes" id="UP000724874"/>
    </source>
</evidence>